<reference evidence="1 2" key="1">
    <citation type="submission" date="2020-11" db="EMBL/GenBank/DDBJ databases">
        <authorList>
            <person name="Wallbank WR R."/>
            <person name="Pardo Diaz C."/>
            <person name="Kozak K."/>
            <person name="Martin S."/>
            <person name="Jiggins C."/>
            <person name="Moest M."/>
            <person name="Warren A I."/>
            <person name="Generalovic N T."/>
            <person name="Byers J.R.P. K."/>
            <person name="Montejo-Kovacevich G."/>
            <person name="Yen C E."/>
        </authorList>
    </citation>
    <scope>NUCLEOTIDE SEQUENCE [LARGE SCALE GENOMIC DNA]</scope>
</reference>
<gene>
    <name evidence="1" type="ORF">HERILL_LOCUS6452</name>
</gene>
<name>A0A7R8UMD3_HERIL</name>
<dbReference type="Pfam" id="PF06477">
    <property type="entry name" value="DUF1091"/>
    <property type="match status" value="1"/>
</dbReference>
<proteinExistence type="predicted"/>
<organism evidence="1 2">
    <name type="scientific">Hermetia illucens</name>
    <name type="common">Black soldier fly</name>
    <dbReference type="NCBI Taxonomy" id="343691"/>
    <lineage>
        <taxon>Eukaryota</taxon>
        <taxon>Metazoa</taxon>
        <taxon>Ecdysozoa</taxon>
        <taxon>Arthropoda</taxon>
        <taxon>Hexapoda</taxon>
        <taxon>Insecta</taxon>
        <taxon>Pterygota</taxon>
        <taxon>Neoptera</taxon>
        <taxon>Endopterygota</taxon>
        <taxon>Diptera</taxon>
        <taxon>Brachycera</taxon>
        <taxon>Stratiomyomorpha</taxon>
        <taxon>Stratiomyidae</taxon>
        <taxon>Hermetiinae</taxon>
        <taxon>Hermetia</taxon>
    </lineage>
</organism>
<sequence length="184" mass="20867">MSVCYLKGGSAVAAVLLGVLAVANAMEYEFIRTEQEVKPDKIWDLSKLKIKKLKPGVYAFNGHAELFQPLDDKTKFSVKAYYSSDGSGKYQLMPHHLDPGNVCTFMNNDYKKYLSELYKVSDFPEIGNEIYCPLPKAVYKIKNYEFDGTKLPNSFKPGYYKVQMYFETGSGDKSTLNVYAKILN</sequence>
<dbReference type="OrthoDB" id="8043478at2759"/>
<dbReference type="OMA" id="ITIFEYN"/>
<dbReference type="Proteomes" id="UP000594454">
    <property type="component" value="Chromosome 2"/>
</dbReference>
<keyword evidence="2" id="KW-1185">Reference proteome</keyword>
<dbReference type="AlphaFoldDB" id="A0A7R8UMD3"/>
<evidence type="ECO:0000313" key="2">
    <source>
        <dbReference type="Proteomes" id="UP000594454"/>
    </source>
</evidence>
<dbReference type="InParanoid" id="A0A7R8UMD3"/>
<evidence type="ECO:0000313" key="1">
    <source>
        <dbReference type="EMBL" id="CAD7083495.1"/>
    </source>
</evidence>
<dbReference type="InterPro" id="IPR010512">
    <property type="entry name" value="DUF1091"/>
</dbReference>
<dbReference type="PANTHER" id="PTHR21112:SF0">
    <property type="entry name" value="CHEMOSENSORY PROTEIN A 29A-RELATED"/>
    <property type="match status" value="1"/>
</dbReference>
<protein>
    <submittedName>
        <fullName evidence="1">Uncharacterized protein</fullName>
    </submittedName>
</protein>
<dbReference type="EMBL" id="LR899010">
    <property type="protein sequence ID" value="CAD7083495.1"/>
    <property type="molecule type" value="Genomic_DNA"/>
</dbReference>
<dbReference type="PANTHER" id="PTHR21112">
    <property type="entry name" value="CHEMOSENSORY PROTEIN A 29A-RELATED"/>
    <property type="match status" value="1"/>
</dbReference>
<accession>A0A7R8UMD3</accession>